<keyword evidence="1" id="KW-0675">Receptor</keyword>
<proteinExistence type="predicted"/>
<name>A0A8J5MSB6_HOMAM</name>
<feature type="non-terminal residue" evidence="1">
    <location>
        <position position="1"/>
    </location>
</feature>
<evidence type="ECO:0000313" key="2">
    <source>
        <dbReference type="Proteomes" id="UP000747542"/>
    </source>
</evidence>
<organism evidence="1 2">
    <name type="scientific">Homarus americanus</name>
    <name type="common">American lobster</name>
    <dbReference type="NCBI Taxonomy" id="6706"/>
    <lineage>
        <taxon>Eukaryota</taxon>
        <taxon>Metazoa</taxon>
        <taxon>Ecdysozoa</taxon>
        <taxon>Arthropoda</taxon>
        <taxon>Crustacea</taxon>
        <taxon>Multicrustacea</taxon>
        <taxon>Malacostraca</taxon>
        <taxon>Eumalacostraca</taxon>
        <taxon>Eucarida</taxon>
        <taxon>Decapoda</taxon>
        <taxon>Pleocyemata</taxon>
        <taxon>Astacidea</taxon>
        <taxon>Nephropoidea</taxon>
        <taxon>Nephropidae</taxon>
        <taxon>Homarus</taxon>
    </lineage>
</organism>
<evidence type="ECO:0000313" key="1">
    <source>
        <dbReference type="EMBL" id="KAG7162335.1"/>
    </source>
</evidence>
<gene>
    <name evidence="1" type="primary">Ir7-L3</name>
    <name evidence="1" type="ORF">Hamer_G007851</name>
</gene>
<protein>
    <submittedName>
        <fullName evidence="1">Putative olfactory ionotropic receptor IR7-like 3</fullName>
    </submittedName>
</protein>
<dbReference type="AlphaFoldDB" id="A0A8J5MSB6"/>
<keyword evidence="2" id="KW-1185">Reference proteome</keyword>
<dbReference type="Proteomes" id="UP000747542">
    <property type="component" value="Unassembled WGS sequence"/>
</dbReference>
<comment type="caution">
    <text evidence="1">The sequence shown here is derived from an EMBL/GenBank/DDBJ whole genome shotgun (WGS) entry which is preliminary data.</text>
</comment>
<dbReference type="EMBL" id="JAHLQT010027705">
    <property type="protein sequence ID" value="KAG7162335.1"/>
    <property type="molecule type" value="Genomic_DNA"/>
</dbReference>
<sequence length="115" mass="13101">MLMTLVLTRSYAGNLMSLLAVRHISEPYQTGQDFLDDPSATMIWVKGSGYKQYIYAAESGTYHTVADLDKEGRILFAPLPEFPRLVDTLVRRGDHVLNAVLMSLRIYMADEFKRK</sequence>
<reference evidence="1" key="1">
    <citation type="journal article" date="2021" name="Sci. Adv.">
        <title>The American lobster genome reveals insights on longevity, neural, and immune adaptations.</title>
        <authorList>
            <person name="Polinski J.M."/>
            <person name="Zimin A.V."/>
            <person name="Clark K.F."/>
            <person name="Kohn A.B."/>
            <person name="Sadowski N."/>
            <person name="Timp W."/>
            <person name="Ptitsyn A."/>
            <person name="Khanna P."/>
            <person name="Romanova D.Y."/>
            <person name="Williams P."/>
            <person name="Greenwood S.J."/>
            <person name="Moroz L.L."/>
            <person name="Walt D.R."/>
            <person name="Bodnar A.G."/>
        </authorList>
    </citation>
    <scope>NUCLEOTIDE SEQUENCE</scope>
    <source>
        <strain evidence="1">GMGI-L3</strain>
    </source>
</reference>
<accession>A0A8J5MSB6</accession>